<protein>
    <submittedName>
        <fullName evidence="4">Response regulator protein TmoT</fullName>
    </submittedName>
</protein>
<accession>A0ABQ4SAA3</accession>
<evidence type="ECO:0000259" key="3">
    <source>
        <dbReference type="PROSITE" id="PS50110"/>
    </source>
</evidence>
<dbReference type="PANTHER" id="PTHR44591">
    <property type="entry name" value="STRESS RESPONSE REGULATOR PROTEIN 1"/>
    <property type="match status" value="1"/>
</dbReference>
<proteinExistence type="predicted"/>
<evidence type="ECO:0000313" key="4">
    <source>
        <dbReference type="EMBL" id="GJD99409.1"/>
    </source>
</evidence>
<dbReference type="InterPro" id="IPR011006">
    <property type="entry name" value="CheY-like_superfamily"/>
</dbReference>
<organism evidence="4 5">
    <name type="scientific">Methylobacterium isbiliense</name>
    <dbReference type="NCBI Taxonomy" id="315478"/>
    <lineage>
        <taxon>Bacteria</taxon>
        <taxon>Pseudomonadati</taxon>
        <taxon>Pseudomonadota</taxon>
        <taxon>Alphaproteobacteria</taxon>
        <taxon>Hyphomicrobiales</taxon>
        <taxon>Methylobacteriaceae</taxon>
        <taxon>Methylobacterium</taxon>
    </lineage>
</organism>
<comment type="caution">
    <text evidence="4">The sequence shown here is derived from an EMBL/GenBank/DDBJ whole genome shotgun (WGS) entry which is preliminary data.</text>
</comment>
<feature type="modified residue" description="4-aspartylphosphate" evidence="2">
    <location>
        <position position="78"/>
    </location>
</feature>
<reference evidence="4" key="2">
    <citation type="submission" date="2021-08" db="EMBL/GenBank/DDBJ databases">
        <authorList>
            <person name="Tani A."/>
            <person name="Ola A."/>
            <person name="Ogura Y."/>
            <person name="Katsura K."/>
            <person name="Hayashi T."/>
        </authorList>
    </citation>
    <scope>NUCLEOTIDE SEQUENCE</scope>
    <source>
        <strain evidence="4">DSM 17168</strain>
    </source>
</reference>
<evidence type="ECO:0000256" key="2">
    <source>
        <dbReference type="PROSITE-ProRule" id="PRU00169"/>
    </source>
</evidence>
<dbReference type="SMART" id="SM00448">
    <property type="entry name" value="REC"/>
    <property type="match status" value="1"/>
</dbReference>
<gene>
    <name evidence="4" type="primary">tmoT_1</name>
    <name evidence="4" type="ORF">GMJLKIPL_1326</name>
</gene>
<dbReference type="Pfam" id="PF00072">
    <property type="entry name" value="Response_reg"/>
    <property type="match status" value="1"/>
</dbReference>
<keyword evidence="5" id="KW-1185">Reference proteome</keyword>
<dbReference type="Proteomes" id="UP001055153">
    <property type="component" value="Unassembled WGS sequence"/>
</dbReference>
<dbReference type="SUPFAM" id="SSF52172">
    <property type="entry name" value="CheY-like"/>
    <property type="match status" value="1"/>
</dbReference>
<dbReference type="EMBL" id="BPQQ01000016">
    <property type="protein sequence ID" value="GJD99409.1"/>
    <property type="molecule type" value="Genomic_DNA"/>
</dbReference>
<dbReference type="InterPro" id="IPR001789">
    <property type="entry name" value="Sig_transdc_resp-reg_receiver"/>
</dbReference>
<dbReference type="PROSITE" id="PS50110">
    <property type="entry name" value="RESPONSE_REGULATORY"/>
    <property type="match status" value="1"/>
</dbReference>
<dbReference type="InterPro" id="IPR050595">
    <property type="entry name" value="Bact_response_regulator"/>
</dbReference>
<feature type="domain" description="Response regulatory" evidence="3">
    <location>
        <begin position="29"/>
        <end position="143"/>
    </location>
</feature>
<keyword evidence="1 2" id="KW-0597">Phosphoprotein</keyword>
<dbReference type="PANTHER" id="PTHR44591:SF25">
    <property type="entry name" value="CHEMOTAXIS TWO-COMPONENT RESPONSE REGULATOR"/>
    <property type="match status" value="1"/>
</dbReference>
<evidence type="ECO:0000256" key="1">
    <source>
        <dbReference type="ARBA" id="ARBA00022553"/>
    </source>
</evidence>
<name>A0ABQ4SAA3_9HYPH</name>
<reference evidence="4" key="1">
    <citation type="journal article" date="2021" name="Front. Microbiol.">
        <title>Comprehensive Comparative Genomics and Phenotyping of Methylobacterium Species.</title>
        <authorList>
            <person name="Alessa O."/>
            <person name="Ogura Y."/>
            <person name="Fujitani Y."/>
            <person name="Takami H."/>
            <person name="Hayashi T."/>
            <person name="Sahin N."/>
            <person name="Tani A."/>
        </authorList>
    </citation>
    <scope>NUCLEOTIDE SEQUENCE</scope>
    <source>
        <strain evidence="4">DSM 17168</strain>
    </source>
</reference>
<evidence type="ECO:0000313" key="5">
    <source>
        <dbReference type="Proteomes" id="UP001055153"/>
    </source>
</evidence>
<dbReference type="Gene3D" id="3.40.50.2300">
    <property type="match status" value="1"/>
</dbReference>
<sequence length="149" mass="15466">MGCISESGFLTLGQLAASGARHTMSDTPTIAIVDDDEAVRTATASLVRSLGYAARTYASALDFLQDGQGACPDCLITDVQMPGMTGVELQERLRAEGSTLPVIVVTAFPSEAMRQRALASGACAVLEKPFGGDVMVRSLQSVLEGGPLS</sequence>